<dbReference type="OrthoDB" id="7312725at2759"/>
<reference evidence="8" key="3">
    <citation type="submission" date="2019-08" db="EMBL/GenBank/DDBJ databases">
        <authorList>
            <consortium name="Photinus pyralis genome working group"/>
            <person name="Fallon T.R."/>
            <person name="Sander Lower S.E."/>
            <person name="Weng J.-K."/>
        </authorList>
    </citation>
    <scope>NUCLEOTIDE SEQUENCE</scope>
    <source>
        <strain evidence="8">1611_PpyrPB1</strain>
        <tissue evidence="8">Whole body</tissue>
    </source>
</reference>
<dbReference type="SMART" id="SM00980">
    <property type="entry name" value="THAP"/>
    <property type="match status" value="1"/>
</dbReference>
<evidence type="ECO:0000256" key="3">
    <source>
        <dbReference type="ARBA" id="ARBA00022833"/>
    </source>
</evidence>
<evidence type="ECO:0000313" key="8">
    <source>
        <dbReference type="EMBL" id="KAB0804526.1"/>
    </source>
</evidence>
<keyword evidence="9" id="KW-1185">Reference proteome</keyword>
<dbReference type="SMART" id="SM00692">
    <property type="entry name" value="DM3"/>
    <property type="match status" value="1"/>
</dbReference>
<gene>
    <name evidence="8" type="ORF">PPYR_01496</name>
</gene>
<dbReference type="SUPFAM" id="SSF57716">
    <property type="entry name" value="Glucocorticoid receptor-like (DNA-binding domain)"/>
    <property type="match status" value="1"/>
</dbReference>
<sequence>MGGCSAVGCSNSAKKGFLMKRLPKNPIRRQQWILKIKRDKNWQPNDDTRLCEVHFAPEMWEKTRVDGKRVLRSDAVPTIFPSSKSTLKRKAPTQGSPLKLQSVQESNQTVDYGIIDPEPSTSAAYSSDVITVILDDNIGESPPSNLTASTSAILAHKDCKAKFLRYEKMYTREREKSSRRYKTKTPKLKI</sequence>
<dbReference type="InterPro" id="IPR052224">
    <property type="entry name" value="THAP_domain_protein"/>
</dbReference>
<dbReference type="Proteomes" id="UP000327044">
    <property type="component" value="Unassembled WGS sequence"/>
</dbReference>
<evidence type="ECO:0000256" key="1">
    <source>
        <dbReference type="ARBA" id="ARBA00022723"/>
    </source>
</evidence>
<evidence type="ECO:0000313" key="9">
    <source>
        <dbReference type="Proteomes" id="UP000327044"/>
    </source>
</evidence>
<keyword evidence="3" id="KW-0862">Zinc</keyword>
<name>A0A1Y1KC96_PHOPY</name>
<evidence type="ECO:0000256" key="4">
    <source>
        <dbReference type="ARBA" id="ARBA00023125"/>
    </source>
</evidence>
<evidence type="ECO:0000259" key="6">
    <source>
        <dbReference type="PROSITE" id="PS50950"/>
    </source>
</evidence>
<dbReference type="GO" id="GO:0008270">
    <property type="term" value="F:zinc ion binding"/>
    <property type="evidence" value="ECO:0007669"/>
    <property type="project" value="UniProtKB-KW"/>
</dbReference>
<accession>A0A1Y1KC96</accession>
<dbReference type="InParanoid" id="A0A1Y1KC96"/>
<dbReference type="PANTHER" id="PTHR46927">
    <property type="entry name" value="AGAP005574-PA"/>
    <property type="match status" value="1"/>
</dbReference>
<dbReference type="PANTHER" id="PTHR46927:SF3">
    <property type="entry name" value="THAP-TYPE DOMAIN-CONTAINING PROTEIN"/>
    <property type="match status" value="1"/>
</dbReference>
<evidence type="ECO:0000256" key="2">
    <source>
        <dbReference type="ARBA" id="ARBA00022771"/>
    </source>
</evidence>
<keyword evidence="4 5" id="KW-0238">DNA-binding</keyword>
<keyword evidence="1" id="KW-0479">Metal-binding</keyword>
<dbReference type="GO" id="GO:0003677">
    <property type="term" value="F:DNA binding"/>
    <property type="evidence" value="ECO:0007669"/>
    <property type="project" value="UniProtKB-UniRule"/>
</dbReference>
<organism evidence="7">
    <name type="scientific">Photinus pyralis</name>
    <name type="common">Common eastern firefly</name>
    <name type="synonym">Lampyris pyralis</name>
    <dbReference type="NCBI Taxonomy" id="7054"/>
    <lineage>
        <taxon>Eukaryota</taxon>
        <taxon>Metazoa</taxon>
        <taxon>Ecdysozoa</taxon>
        <taxon>Arthropoda</taxon>
        <taxon>Hexapoda</taxon>
        <taxon>Insecta</taxon>
        <taxon>Pterygota</taxon>
        <taxon>Neoptera</taxon>
        <taxon>Endopterygota</taxon>
        <taxon>Coleoptera</taxon>
        <taxon>Polyphaga</taxon>
        <taxon>Elateriformia</taxon>
        <taxon>Elateroidea</taxon>
        <taxon>Lampyridae</taxon>
        <taxon>Lampyrinae</taxon>
        <taxon>Photinus</taxon>
    </lineage>
</organism>
<dbReference type="PROSITE" id="PS50950">
    <property type="entry name" value="ZF_THAP"/>
    <property type="match status" value="1"/>
</dbReference>
<evidence type="ECO:0000256" key="5">
    <source>
        <dbReference type="PROSITE-ProRule" id="PRU00309"/>
    </source>
</evidence>
<dbReference type="InterPro" id="IPR006612">
    <property type="entry name" value="THAP_Znf"/>
</dbReference>
<dbReference type="EMBL" id="GEZM01092951">
    <property type="protein sequence ID" value="JAV56417.1"/>
    <property type="molecule type" value="Transcribed_RNA"/>
</dbReference>
<reference evidence="8 9" key="2">
    <citation type="journal article" date="2018" name="Elife">
        <title>Firefly genomes illuminate parallel origins of bioluminescence in beetles.</title>
        <authorList>
            <person name="Fallon T.R."/>
            <person name="Lower S.E."/>
            <person name="Chang C.H."/>
            <person name="Bessho-Uehara M."/>
            <person name="Martin G.J."/>
            <person name="Bewick A.J."/>
            <person name="Behringer M."/>
            <person name="Debat H.J."/>
            <person name="Wong I."/>
            <person name="Day J.C."/>
            <person name="Suvorov A."/>
            <person name="Silva C.J."/>
            <person name="Stanger-Hall K.F."/>
            <person name="Hall D.W."/>
            <person name="Schmitz R.J."/>
            <person name="Nelson D.R."/>
            <person name="Lewis S.M."/>
            <person name="Shigenobu S."/>
            <person name="Bybee S.M."/>
            <person name="Larracuente A.M."/>
            <person name="Oba Y."/>
            <person name="Weng J.K."/>
        </authorList>
    </citation>
    <scope>NUCLEOTIDE SEQUENCE [LARGE SCALE GENOMIC DNA]</scope>
    <source>
        <strain evidence="8">1611_PpyrPB1</strain>
        <tissue evidence="8">Whole body</tissue>
    </source>
</reference>
<dbReference type="EMBL" id="VVIM01000001">
    <property type="protein sequence ID" value="KAB0804526.1"/>
    <property type="molecule type" value="Genomic_DNA"/>
</dbReference>
<protein>
    <recommendedName>
        <fullName evidence="6">THAP-type domain-containing protein</fullName>
    </recommendedName>
</protein>
<dbReference type="AlphaFoldDB" id="A0A1Y1KC96"/>
<dbReference type="Pfam" id="PF05485">
    <property type="entry name" value="THAP"/>
    <property type="match status" value="1"/>
</dbReference>
<evidence type="ECO:0000313" key="7">
    <source>
        <dbReference type="EMBL" id="JAV56417.1"/>
    </source>
</evidence>
<keyword evidence="2 5" id="KW-0863">Zinc-finger</keyword>
<proteinExistence type="predicted"/>
<feature type="domain" description="THAP-type" evidence="6">
    <location>
        <begin position="1"/>
        <end position="80"/>
    </location>
</feature>
<reference evidence="7" key="1">
    <citation type="journal article" date="2016" name="Sci. Rep.">
        <title>Molecular characterization of firefly nuptial gifts: a multi-omics approach sheds light on postcopulatory sexual selection.</title>
        <authorList>
            <person name="Al-Wathiqui N."/>
            <person name="Fallon T.R."/>
            <person name="South A."/>
            <person name="Weng J.K."/>
            <person name="Lewis S.M."/>
        </authorList>
    </citation>
    <scope>NUCLEOTIDE SEQUENCE</scope>
</reference>